<feature type="domain" description="UDP-glucose/GDP-mannose dehydrogenase dimerisation" evidence="2">
    <location>
        <begin position="133"/>
        <end position="206"/>
    </location>
</feature>
<evidence type="ECO:0000256" key="1">
    <source>
        <dbReference type="ARBA" id="ARBA00047473"/>
    </source>
</evidence>
<dbReference type="OrthoDB" id="5059218at2759"/>
<dbReference type="GO" id="GO:0005634">
    <property type="term" value="C:nucleus"/>
    <property type="evidence" value="ECO:0007669"/>
    <property type="project" value="TreeGrafter"/>
</dbReference>
<gene>
    <name evidence="3" type="ORF">Ocin01_16049</name>
</gene>
<reference evidence="3 4" key="1">
    <citation type="journal article" date="2016" name="Genome Biol. Evol.">
        <title>Gene Family Evolution Reflects Adaptation to Soil Environmental Stressors in the Genome of the Collembolan Orchesella cincta.</title>
        <authorList>
            <person name="Faddeeva-Vakhrusheva A."/>
            <person name="Derks M.F."/>
            <person name="Anvar S.Y."/>
            <person name="Agamennone V."/>
            <person name="Suring W."/>
            <person name="Smit S."/>
            <person name="van Straalen N.M."/>
            <person name="Roelofs D."/>
        </authorList>
    </citation>
    <scope>NUCLEOTIDE SEQUENCE [LARGE SCALE GENOMIC DNA]</scope>
    <source>
        <tissue evidence="3">Mixed pool</tissue>
    </source>
</reference>
<dbReference type="Proteomes" id="UP000094527">
    <property type="component" value="Unassembled WGS sequence"/>
</dbReference>
<dbReference type="InterPro" id="IPR028356">
    <property type="entry name" value="UDPglc_DH_euk"/>
</dbReference>
<dbReference type="InterPro" id="IPR013328">
    <property type="entry name" value="6PGD_dom2"/>
</dbReference>
<dbReference type="Gene3D" id="3.40.50.720">
    <property type="entry name" value="NAD(P)-binding Rossmann-like Domain"/>
    <property type="match status" value="1"/>
</dbReference>
<dbReference type="PANTHER" id="PTHR11374:SF3">
    <property type="entry name" value="UDP-GLUCOSE 6-DEHYDROGENASE"/>
    <property type="match status" value="1"/>
</dbReference>
<dbReference type="AlphaFoldDB" id="A0A1D2MCD1"/>
<evidence type="ECO:0000259" key="2">
    <source>
        <dbReference type="Pfam" id="PF00984"/>
    </source>
</evidence>
<dbReference type="GO" id="GO:0051287">
    <property type="term" value="F:NAD binding"/>
    <property type="evidence" value="ECO:0007669"/>
    <property type="project" value="InterPro"/>
</dbReference>
<dbReference type="EMBL" id="LJIJ01001872">
    <property type="protein sequence ID" value="ODM90635.1"/>
    <property type="molecule type" value="Genomic_DNA"/>
</dbReference>
<evidence type="ECO:0000313" key="3">
    <source>
        <dbReference type="EMBL" id="ODM90635.1"/>
    </source>
</evidence>
<dbReference type="Pfam" id="PF00984">
    <property type="entry name" value="UDPG_MGDP_dh"/>
    <property type="match status" value="1"/>
</dbReference>
<dbReference type="STRING" id="48709.A0A1D2MCD1"/>
<dbReference type="GO" id="GO:0006024">
    <property type="term" value="P:glycosaminoglycan biosynthetic process"/>
    <property type="evidence" value="ECO:0007669"/>
    <property type="project" value="TreeGrafter"/>
</dbReference>
<comment type="caution">
    <text evidence="3">The sequence shown here is derived from an EMBL/GenBank/DDBJ whole genome shotgun (WGS) entry which is preliminary data.</text>
</comment>
<dbReference type="InterPro" id="IPR014026">
    <property type="entry name" value="UDP-Glc/GDP-Man_DH_dimer"/>
</dbReference>
<accession>A0A1D2MCD1</accession>
<protein>
    <submittedName>
        <fullName evidence="3">UDP-glucose 6-dehydrogenase</fullName>
    </submittedName>
</protein>
<comment type="catalytic activity">
    <reaction evidence="1">
        <text>UDP-alpha-D-glucose + 2 NAD(+) + H2O = UDP-alpha-D-glucuronate + 2 NADH + 3 H(+)</text>
        <dbReference type="Rhea" id="RHEA:23596"/>
        <dbReference type="ChEBI" id="CHEBI:15377"/>
        <dbReference type="ChEBI" id="CHEBI:15378"/>
        <dbReference type="ChEBI" id="CHEBI:57540"/>
        <dbReference type="ChEBI" id="CHEBI:57945"/>
        <dbReference type="ChEBI" id="CHEBI:58052"/>
        <dbReference type="ChEBI" id="CHEBI:58885"/>
        <dbReference type="EC" id="1.1.1.22"/>
    </reaction>
</comment>
<keyword evidence="4" id="KW-1185">Reference proteome</keyword>
<dbReference type="Gene3D" id="1.10.1040.10">
    <property type="entry name" value="N-(1-d-carboxylethyl)-l-norvaline Dehydrogenase, domain 2"/>
    <property type="match status" value="1"/>
</dbReference>
<dbReference type="SUPFAM" id="SSF48179">
    <property type="entry name" value="6-phosphogluconate dehydrogenase C-terminal domain-like"/>
    <property type="match status" value="1"/>
</dbReference>
<proteinExistence type="predicted"/>
<organism evidence="3 4">
    <name type="scientific">Orchesella cincta</name>
    <name type="common">Springtail</name>
    <name type="synonym">Podura cincta</name>
    <dbReference type="NCBI Taxonomy" id="48709"/>
    <lineage>
        <taxon>Eukaryota</taxon>
        <taxon>Metazoa</taxon>
        <taxon>Ecdysozoa</taxon>
        <taxon>Arthropoda</taxon>
        <taxon>Hexapoda</taxon>
        <taxon>Collembola</taxon>
        <taxon>Entomobryomorpha</taxon>
        <taxon>Entomobryoidea</taxon>
        <taxon>Orchesellidae</taxon>
        <taxon>Orchesellinae</taxon>
        <taxon>Orchesella</taxon>
    </lineage>
</organism>
<sequence>MRSVFSSGISPKLPIYEPGLDEVVKEWSWKKLGRAADLKFVEACSRHIASLSSGRKLLWRKALFRSMLLTLSCTFSNLTHVLELNFKCFQTRVFGRGYCDQDLLNPDRILIGGETSPEGQQAIEELCWVYSHWAANAFLAQRISSINAISALCEATGADVSEVAQAVGMDSRIGPKFLQASVGFGGSCFKKDLLNLVYMRTALTCPKLLVIDYDEYQNRDFAGRIVAPVQHLLPTAFGNIRIRIQEKHWGYSRISCHLRLQVIYLEEGANLPQFMIQRLRHKQIMTDLTSPLVTDDPGPCS</sequence>
<name>A0A1D2MCD1_ORCCI</name>
<dbReference type="PANTHER" id="PTHR11374">
    <property type="entry name" value="UDP-GLUCOSE DEHYDROGENASE/UDP-MANNAC DEHYDROGENASE"/>
    <property type="match status" value="1"/>
</dbReference>
<dbReference type="InterPro" id="IPR008927">
    <property type="entry name" value="6-PGluconate_DH-like_C_sf"/>
</dbReference>
<evidence type="ECO:0000313" key="4">
    <source>
        <dbReference type="Proteomes" id="UP000094527"/>
    </source>
</evidence>
<dbReference type="GO" id="GO:0003979">
    <property type="term" value="F:UDP-glucose 6-dehydrogenase activity"/>
    <property type="evidence" value="ECO:0007669"/>
    <property type="project" value="UniProtKB-EC"/>
</dbReference>